<dbReference type="PROSITE" id="PS51747">
    <property type="entry name" value="CYT_DCMP_DEAMINASES_2"/>
    <property type="match status" value="1"/>
</dbReference>
<gene>
    <name evidence="2" type="ORF">ALAG00032_LOCUS6159</name>
</gene>
<protein>
    <recommendedName>
        <fullName evidence="1">CMP/dCMP-type deaminase domain-containing protein</fullName>
    </recommendedName>
</protein>
<evidence type="ECO:0000313" key="2">
    <source>
        <dbReference type="EMBL" id="CAE0365416.1"/>
    </source>
</evidence>
<proteinExistence type="predicted"/>
<dbReference type="Pfam" id="PF00383">
    <property type="entry name" value="dCMP_cyt_deam_1"/>
    <property type="match status" value="1"/>
</dbReference>
<reference evidence="2" key="1">
    <citation type="submission" date="2021-01" db="EMBL/GenBank/DDBJ databases">
        <authorList>
            <person name="Corre E."/>
            <person name="Pelletier E."/>
            <person name="Niang G."/>
            <person name="Scheremetjew M."/>
            <person name="Finn R."/>
            <person name="Kale V."/>
            <person name="Holt S."/>
            <person name="Cochrane G."/>
            <person name="Meng A."/>
            <person name="Brown T."/>
            <person name="Cohen L."/>
        </authorList>
    </citation>
    <scope>NUCLEOTIDE SEQUENCE</scope>
    <source>
        <strain evidence="2">CCMP1510</strain>
    </source>
</reference>
<dbReference type="Gene3D" id="3.40.140.10">
    <property type="entry name" value="Cytidine Deaminase, domain 2"/>
    <property type="match status" value="1"/>
</dbReference>
<dbReference type="InterPro" id="IPR016193">
    <property type="entry name" value="Cytidine_deaminase-like"/>
</dbReference>
<name>A0A7S3JWL5_9STRA</name>
<dbReference type="AlphaFoldDB" id="A0A7S3JWL5"/>
<dbReference type="EMBL" id="HBIJ01008736">
    <property type="protein sequence ID" value="CAE0365416.1"/>
    <property type="molecule type" value="Transcribed_RNA"/>
</dbReference>
<dbReference type="InterPro" id="IPR002125">
    <property type="entry name" value="CMP_dCMP_dom"/>
</dbReference>
<dbReference type="SUPFAM" id="SSF53927">
    <property type="entry name" value="Cytidine deaminase-like"/>
    <property type="match status" value="1"/>
</dbReference>
<feature type="domain" description="CMP/dCMP-type deaminase" evidence="1">
    <location>
        <begin position="16"/>
        <end position="136"/>
    </location>
</feature>
<accession>A0A7S3JWL5</accession>
<sequence>MSEHVEKKQKITSEMEHDAQFLGNLLTAIEKDIVPITQKAVLEGNKVFGACVLKKQNMQCVVADTNREIEWPLLHGEVSCLRSFQKIKDRPKSKDCLFIATHEPCSLCLSSITWSGFDNFYYLFTYYDTRDAFSIPHDLKMLDEVFDCPNGNYKRKNAYWQAFSITQLIADLPDGQDKTSLENRVTALRKTYDSMSSVYQDSKAENEIPLC</sequence>
<evidence type="ECO:0000259" key="1">
    <source>
        <dbReference type="PROSITE" id="PS51747"/>
    </source>
</evidence>
<dbReference type="GO" id="GO:0003824">
    <property type="term" value="F:catalytic activity"/>
    <property type="evidence" value="ECO:0007669"/>
    <property type="project" value="InterPro"/>
</dbReference>
<organism evidence="2">
    <name type="scientific">Aureoumbra lagunensis</name>
    <dbReference type="NCBI Taxonomy" id="44058"/>
    <lineage>
        <taxon>Eukaryota</taxon>
        <taxon>Sar</taxon>
        <taxon>Stramenopiles</taxon>
        <taxon>Ochrophyta</taxon>
        <taxon>Pelagophyceae</taxon>
        <taxon>Pelagomonadales</taxon>
        <taxon>Aureoumbra</taxon>
    </lineage>
</organism>